<gene>
    <name evidence="2" type="ORF">GCM10009744_56260</name>
</gene>
<protein>
    <submittedName>
        <fullName evidence="2">M20 family metallopeptidase</fullName>
    </submittedName>
</protein>
<dbReference type="Pfam" id="PF07687">
    <property type="entry name" value="M20_dimer"/>
    <property type="match status" value="1"/>
</dbReference>
<dbReference type="InterPro" id="IPR002933">
    <property type="entry name" value="Peptidase_M20"/>
</dbReference>
<reference evidence="3" key="1">
    <citation type="journal article" date="2019" name="Int. J. Syst. Evol. Microbiol.">
        <title>The Global Catalogue of Microorganisms (GCM) 10K type strain sequencing project: providing services to taxonomists for standard genome sequencing and annotation.</title>
        <authorList>
            <consortium name="The Broad Institute Genomics Platform"/>
            <consortium name="The Broad Institute Genome Sequencing Center for Infectious Disease"/>
            <person name="Wu L."/>
            <person name="Ma J."/>
        </authorList>
    </citation>
    <scope>NUCLEOTIDE SEQUENCE [LARGE SCALE GENOMIC DNA]</scope>
    <source>
        <strain evidence="3">JCM 14306</strain>
    </source>
</reference>
<dbReference type="EMBL" id="BAAANE010000010">
    <property type="protein sequence ID" value="GAA1656292.1"/>
    <property type="molecule type" value="Genomic_DNA"/>
</dbReference>
<dbReference type="PANTHER" id="PTHR11014">
    <property type="entry name" value="PEPTIDASE M20 FAMILY MEMBER"/>
    <property type="match status" value="1"/>
</dbReference>
<dbReference type="SUPFAM" id="SSF55031">
    <property type="entry name" value="Bacterial exopeptidase dimerisation domain"/>
    <property type="match status" value="1"/>
</dbReference>
<dbReference type="Gene3D" id="3.40.630.10">
    <property type="entry name" value="Zn peptidases"/>
    <property type="match status" value="1"/>
</dbReference>
<sequence length="415" mass="43914">MTISSTLHSDVAELGPEMTALRHRLHRAPEIGLQLPWTQEALLEALSGLGLEITLGESVTSITGVLRGGRSTGTAVLLRADMDALPVQERSGEPFTSEIDGAMHACGHDLHMAMLVGAARLLSERRADLAGDIVFMFQPGEEGWDGAGAMISEGVLTAAGPHVSAAYGMHVRSNKTPNGIFTTRGNTMMSSSSKLKVVVRGRGGHGSSPHLGRDPIAAAAEMITSLQTMVTRRFDIFDPVVVTVGAVAGGIASNVIPDTANFQATVRTFSAATGDAIGPLLTAVCEGVALAHGVEVDVEYLREYPATVNDPFHAGFVADVVTEVFGEDEFLPMEFPEPGSEDFSRVLQAVPGSYMMLGASISEDFANAPSNHSPLARFDDRVMTRGALLHAELAIRSLERLGAQTVDPENRRSSS</sequence>
<dbReference type="SUPFAM" id="SSF53187">
    <property type="entry name" value="Zn-dependent exopeptidases"/>
    <property type="match status" value="1"/>
</dbReference>
<dbReference type="InterPro" id="IPR036264">
    <property type="entry name" value="Bact_exopeptidase_dim_dom"/>
</dbReference>
<feature type="domain" description="Peptidase M20 dimerisation" evidence="1">
    <location>
        <begin position="193"/>
        <end position="277"/>
    </location>
</feature>
<proteinExistence type="predicted"/>
<name>A0ABP4RML2_9ACTN</name>
<dbReference type="NCBIfam" id="TIGR01891">
    <property type="entry name" value="amidohydrolases"/>
    <property type="match status" value="1"/>
</dbReference>
<evidence type="ECO:0000259" key="1">
    <source>
        <dbReference type="Pfam" id="PF07687"/>
    </source>
</evidence>
<keyword evidence="3" id="KW-1185">Reference proteome</keyword>
<dbReference type="RefSeq" id="WP_344115368.1">
    <property type="nucleotide sequence ID" value="NZ_BAAANE010000010.1"/>
</dbReference>
<accession>A0ABP4RML2</accession>
<dbReference type="CDD" id="cd03886">
    <property type="entry name" value="M20_Acy1"/>
    <property type="match status" value="1"/>
</dbReference>
<dbReference type="PIRSF" id="PIRSF005962">
    <property type="entry name" value="Pept_M20D_amidohydro"/>
    <property type="match status" value="1"/>
</dbReference>
<dbReference type="PANTHER" id="PTHR11014:SF63">
    <property type="entry name" value="METALLOPEPTIDASE, PUTATIVE (AFU_ORTHOLOGUE AFUA_6G09600)-RELATED"/>
    <property type="match status" value="1"/>
</dbReference>
<dbReference type="InterPro" id="IPR011650">
    <property type="entry name" value="Peptidase_M20_dimer"/>
</dbReference>
<comment type="caution">
    <text evidence="2">The sequence shown here is derived from an EMBL/GenBank/DDBJ whole genome shotgun (WGS) entry which is preliminary data.</text>
</comment>
<evidence type="ECO:0000313" key="2">
    <source>
        <dbReference type="EMBL" id="GAA1656292.1"/>
    </source>
</evidence>
<evidence type="ECO:0000313" key="3">
    <source>
        <dbReference type="Proteomes" id="UP001501319"/>
    </source>
</evidence>
<dbReference type="Gene3D" id="3.30.70.360">
    <property type="match status" value="1"/>
</dbReference>
<dbReference type="Pfam" id="PF01546">
    <property type="entry name" value="Peptidase_M20"/>
    <property type="match status" value="1"/>
</dbReference>
<organism evidence="2 3">
    <name type="scientific">Kribbella alba</name>
    <dbReference type="NCBI Taxonomy" id="190197"/>
    <lineage>
        <taxon>Bacteria</taxon>
        <taxon>Bacillati</taxon>
        <taxon>Actinomycetota</taxon>
        <taxon>Actinomycetes</taxon>
        <taxon>Propionibacteriales</taxon>
        <taxon>Kribbellaceae</taxon>
        <taxon>Kribbella</taxon>
    </lineage>
</organism>
<dbReference type="InterPro" id="IPR017439">
    <property type="entry name" value="Amidohydrolase"/>
</dbReference>
<dbReference type="Proteomes" id="UP001501319">
    <property type="component" value="Unassembled WGS sequence"/>
</dbReference>